<dbReference type="InterPro" id="IPR036397">
    <property type="entry name" value="RNaseH_sf"/>
</dbReference>
<organism evidence="2">
    <name type="scientific">Clostridium tertium</name>
    <dbReference type="NCBI Taxonomy" id="1559"/>
    <lineage>
        <taxon>Bacteria</taxon>
        <taxon>Bacillati</taxon>
        <taxon>Bacillota</taxon>
        <taxon>Clostridia</taxon>
        <taxon>Eubacteriales</taxon>
        <taxon>Clostridiaceae</taxon>
        <taxon>Clostridium</taxon>
    </lineage>
</organism>
<dbReference type="InterPro" id="IPR009027">
    <property type="entry name" value="Ribosomal_bL9/RNase_H1_N"/>
</dbReference>
<dbReference type="PROSITE" id="PS50879">
    <property type="entry name" value="RNASE_H_1"/>
    <property type="match status" value="1"/>
</dbReference>
<evidence type="ECO:0000313" key="2">
    <source>
        <dbReference type="EMBL" id="VYU24414.1"/>
    </source>
</evidence>
<sequence length="323" mass="37078">MAKKYYAIKEGFDFSKNIKVENKIVDTWAECQKYIKGVKGAKYKSFTTEGEAKSFLFEGCGMLKKGVDNYPTECLHIYVDGSYNISTEKYSYALVAVKNNIIEHIESGSSASNSDRNIRQIAGELEAAVRGLEYAIEMKEERVVIFHDYEGIAHHATGFWNRNEESSVKYYNKMNDLMSRGIEVIFVKVDSHTGDLFNEVADEKCKEELSIVSENVVYSYLRDNTITVNSSETKIKLKALAKDRINNIIALDGKLDEGKENLSNEASDKVIIKEEVKEKIAVNEYEDILYKDLVFYLRKLPLEKQKDVLNYAEYLYNKENRIN</sequence>
<dbReference type="RefSeq" id="WP_156626324.1">
    <property type="nucleotide sequence ID" value="NZ_CACRTO010000019.1"/>
</dbReference>
<name>A0A6N3D950_9CLOT</name>
<dbReference type="Pfam" id="PF01693">
    <property type="entry name" value="Cauli_VI"/>
    <property type="match status" value="1"/>
</dbReference>
<dbReference type="InterPro" id="IPR011320">
    <property type="entry name" value="RNase_H1_N"/>
</dbReference>
<dbReference type="GO" id="GO:0003676">
    <property type="term" value="F:nucleic acid binding"/>
    <property type="evidence" value="ECO:0007669"/>
    <property type="project" value="InterPro"/>
</dbReference>
<dbReference type="Gene3D" id="3.30.420.10">
    <property type="entry name" value="Ribonuclease H-like superfamily/Ribonuclease H"/>
    <property type="match status" value="1"/>
</dbReference>
<feature type="domain" description="RNase H type-1" evidence="1">
    <location>
        <begin position="71"/>
        <end position="210"/>
    </location>
</feature>
<dbReference type="AlphaFoldDB" id="A0A6N3D950"/>
<dbReference type="Pfam" id="PF00075">
    <property type="entry name" value="RNase_H"/>
    <property type="match status" value="1"/>
</dbReference>
<gene>
    <name evidence="2" type="ORF">CTLFYP3_01854</name>
</gene>
<dbReference type="InterPro" id="IPR037056">
    <property type="entry name" value="RNase_H1_N_sf"/>
</dbReference>
<reference evidence="2" key="1">
    <citation type="submission" date="2019-11" db="EMBL/GenBank/DDBJ databases">
        <authorList>
            <person name="Feng L."/>
        </authorList>
    </citation>
    <scope>NUCLEOTIDE SEQUENCE</scope>
    <source>
        <strain evidence="2">CTertiumLFYP3</strain>
    </source>
</reference>
<protein>
    <submittedName>
        <fullName evidence="2">RNase H</fullName>
    </submittedName>
</protein>
<dbReference type="SUPFAM" id="SSF55658">
    <property type="entry name" value="L9 N-domain-like"/>
    <property type="match status" value="1"/>
</dbReference>
<dbReference type="SUPFAM" id="SSF53098">
    <property type="entry name" value="Ribonuclease H-like"/>
    <property type="match status" value="1"/>
</dbReference>
<dbReference type="InterPro" id="IPR002156">
    <property type="entry name" value="RNaseH_domain"/>
</dbReference>
<dbReference type="GO" id="GO:0004523">
    <property type="term" value="F:RNA-DNA hybrid ribonuclease activity"/>
    <property type="evidence" value="ECO:0007669"/>
    <property type="project" value="InterPro"/>
</dbReference>
<evidence type="ECO:0000259" key="1">
    <source>
        <dbReference type="PROSITE" id="PS50879"/>
    </source>
</evidence>
<dbReference type="CDD" id="cd09277">
    <property type="entry name" value="RNase_HI_bacteria_like"/>
    <property type="match status" value="1"/>
</dbReference>
<accession>A0A6N3D950</accession>
<dbReference type="Gene3D" id="3.40.970.10">
    <property type="entry name" value="Ribonuclease H1, N-terminal domain"/>
    <property type="match status" value="1"/>
</dbReference>
<proteinExistence type="predicted"/>
<dbReference type="InterPro" id="IPR012337">
    <property type="entry name" value="RNaseH-like_sf"/>
</dbReference>
<dbReference type="EMBL" id="CACRTO010000019">
    <property type="protein sequence ID" value="VYU24414.1"/>
    <property type="molecule type" value="Genomic_DNA"/>
</dbReference>